<evidence type="ECO:0000256" key="2">
    <source>
        <dbReference type="ARBA" id="ARBA00001947"/>
    </source>
</evidence>
<dbReference type="Pfam" id="PF17900">
    <property type="entry name" value="Peptidase_M1_N"/>
    <property type="match status" value="1"/>
</dbReference>
<evidence type="ECO:0000259" key="12">
    <source>
        <dbReference type="Pfam" id="PF01433"/>
    </source>
</evidence>
<comment type="similarity">
    <text evidence="3">Belongs to the peptidase M1 family.</text>
</comment>
<evidence type="ECO:0000313" key="15">
    <source>
        <dbReference type="EMBL" id="HDQ99895.1"/>
    </source>
</evidence>
<dbReference type="InterPro" id="IPR001930">
    <property type="entry name" value="Peptidase_M1"/>
</dbReference>
<evidence type="ECO:0000256" key="10">
    <source>
        <dbReference type="ARBA" id="ARBA00022833"/>
    </source>
</evidence>
<dbReference type="InterPro" id="IPR045357">
    <property type="entry name" value="Aminopeptidase_N-like_N"/>
</dbReference>
<dbReference type="SUPFAM" id="SSF63737">
    <property type="entry name" value="Leukotriene A4 hydrolase N-terminal domain"/>
    <property type="match status" value="1"/>
</dbReference>
<dbReference type="GO" id="GO:0008270">
    <property type="term" value="F:zinc ion binding"/>
    <property type="evidence" value="ECO:0007669"/>
    <property type="project" value="InterPro"/>
</dbReference>
<dbReference type="CDD" id="cd09603">
    <property type="entry name" value="M1_APN_like"/>
    <property type="match status" value="1"/>
</dbReference>
<gene>
    <name evidence="15" type="ORF">ENN51_06395</name>
</gene>
<evidence type="ECO:0000256" key="1">
    <source>
        <dbReference type="ARBA" id="ARBA00000098"/>
    </source>
</evidence>
<proteinExistence type="inferred from homology"/>
<dbReference type="Gene3D" id="2.60.40.4070">
    <property type="match status" value="1"/>
</dbReference>
<dbReference type="GO" id="GO:0070006">
    <property type="term" value="F:metalloaminopeptidase activity"/>
    <property type="evidence" value="ECO:0007669"/>
    <property type="project" value="TreeGrafter"/>
</dbReference>
<dbReference type="Pfam" id="PF18962">
    <property type="entry name" value="Por_Secre_tail"/>
    <property type="match status" value="1"/>
</dbReference>
<keyword evidence="11" id="KW-0482">Metalloprotease</keyword>
<keyword evidence="7" id="KW-0645">Protease</keyword>
<evidence type="ECO:0000256" key="7">
    <source>
        <dbReference type="ARBA" id="ARBA00022670"/>
    </source>
</evidence>
<comment type="caution">
    <text evidence="15">The sequence shown here is derived from an EMBL/GenBank/DDBJ whole genome shotgun (WGS) entry which is preliminary data.</text>
</comment>
<dbReference type="InterPro" id="IPR042097">
    <property type="entry name" value="Aminopeptidase_N-like_N_sf"/>
</dbReference>
<keyword evidence="6" id="KW-0031">Aminopeptidase</keyword>
<dbReference type="GO" id="GO:0043171">
    <property type="term" value="P:peptide catabolic process"/>
    <property type="evidence" value="ECO:0007669"/>
    <property type="project" value="TreeGrafter"/>
</dbReference>
<dbReference type="PANTHER" id="PTHR11533">
    <property type="entry name" value="PROTEASE M1 ZINC METALLOPROTEASE"/>
    <property type="match status" value="1"/>
</dbReference>
<evidence type="ECO:0000256" key="11">
    <source>
        <dbReference type="ARBA" id="ARBA00023049"/>
    </source>
</evidence>
<evidence type="ECO:0000259" key="13">
    <source>
        <dbReference type="Pfam" id="PF17900"/>
    </source>
</evidence>
<dbReference type="EC" id="3.4.11.2" evidence="4"/>
<evidence type="ECO:0000256" key="9">
    <source>
        <dbReference type="ARBA" id="ARBA00022801"/>
    </source>
</evidence>
<dbReference type="InterPro" id="IPR027268">
    <property type="entry name" value="Peptidase_M4/M1_CTD_sf"/>
</dbReference>
<evidence type="ECO:0000256" key="3">
    <source>
        <dbReference type="ARBA" id="ARBA00010136"/>
    </source>
</evidence>
<dbReference type="AlphaFoldDB" id="A0A7V0T6T3"/>
<accession>A0A7V0T6T3</accession>
<dbReference type="GO" id="GO:0042277">
    <property type="term" value="F:peptide binding"/>
    <property type="evidence" value="ECO:0007669"/>
    <property type="project" value="TreeGrafter"/>
</dbReference>
<dbReference type="InterPro" id="IPR014782">
    <property type="entry name" value="Peptidase_M1_dom"/>
</dbReference>
<name>A0A7V0T6T3_UNCW3</name>
<keyword evidence="8" id="KW-0479">Metal-binding</keyword>
<evidence type="ECO:0000256" key="4">
    <source>
        <dbReference type="ARBA" id="ARBA00012564"/>
    </source>
</evidence>
<evidence type="ECO:0000256" key="6">
    <source>
        <dbReference type="ARBA" id="ARBA00022438"/>
    </source>
</evidence>
<dbReference type="SUPFAM" id="SSF55486">
    <property type="entry name" value="Metalloproteases ('zincins'), catalytic domain"/>
    <property type="match status" value="1"/>
</dbReference>
<dbReference type="PRINTS" id="PR00756">
    <property type="entry name" value="ALADIPTASE"/>
</dbReference>
<dbReference type="GO" id="GO:0005615">
    <property type="term" value="C:extracellular space"/>
    <property type="evidence" value="ECO:0007669"/>
    <property type="project" value="TreeGrafter"/>
</dbReference>
<evidence type="ECO:0000256" key="8">
    <source>
        <dbReference type="ARBA" id="ARBA00022723"/>
    </source>
</evidence>
<dbReference type="PANTHER" id="PTHR11533:SF174">
    <property type="entry name" value="PUROMYCIN-SENSITIVE AMINOPEPTIDASE-RELATED"/>
    <property type="match status" value="1"/>
</dbReference>
<feature type="domain" description="Aminopeptidase N-like N-terminal" evidence="13">
    <location>
        <begin position="49"/>
        <end position="226"/>
    </location>
</feature>
<dbReference type="GO" id="GO:0006508">
    <property type="term" value="P:proteolysis"/>
    <property type="evidence" value="ECO:0007669"/>
    <property type="project" value="UniProtKB-KW"/>
</dbReference>
<dbReference type="NCBIfam" id="TIGR04183">
    <property type="entry name" value="Por_Secre_tail"/>
    <property type="match status" value="1"/>
</dbReference>
<dbReference type="Gene3D" id="1.10.390.10">
    <property type="entry name" value="Neutral Protease Domain 2"/>
    <property type="match status" value="1"/>
</dbReference>
<keyword evidence="9" id="KW-0378">Hydrolase</keyword>
<feature type="domain" description="Secretion system C-terminal sorting" evidence="14">
    <location>
        <begin position="591"/>
        <end position="664"/>
    </location>
</feature>
<dbReference type="GO" id="GO:0016020">
    <property type="term" value="C:membrane"/>
    <property type="evidence" value="ECO:0007669"/>
    <property type="project" value="TreeGrafter"/>
</dbReference>
<comment type="cofactor">
    <cofactor evidence="2">
        <name>Zn(2+)</name>
        <dbReference type="ChEBI" id="CHEBI:29105"/>
    </cofactor>
</comment>
<protein>
    <recommendedName>
        <fullName evidence="5">Aminopeptidase N</fullName>
        <ecNumber evidence="4">3.4.11.2</ecNumber>
    </recommendedName>
</protein>
<dbReference type="Gene3D" id="2.60.40.1730">
    <property type="entry name" value="tricorn interacting facor f3 domain"/>
    <property type="match status" value="1"/>
</dbReference>
<sequence>MKPLVILVLFVTAALGHIPGPETHEAKWHLPGLTPPVIAAESSHDYDVRHYRIDLDLPMTDGSMTACCAIRLRSNVAALDSVFLNFVNLTCDSVKLGDDHLRFVDSYQFLNVFPDPPVAQGDSVTIDIHYRRSAATTNRGFYWYLKGSGNNRNHTVAYSITQPENSRYWFPCWDQPWDKAEAGCMVNITVPDSFTACANGLLDSVTTSAGKKTFWWTHRYPVSTYLINFAASIFSHWVQYAHIGGGDSIPVENFVWPEDSAQSVIAFAKVPDMVEFFSREDRFGRYPFPEEKYGHVAVFPFSFGGMEHQTMTTVHRYWILYVSESGIAHELAHMWYGDYITCQDWREIWLNEGSASYLDPLWFHHCYGRQSFEEAMQDYATAYFQSDAQFRRPLYDPGLNRMFDWGHTYCKAAWVNHMTRYLHGDTVFDSPGTWFESERAWADSFAYGTGTTHERQAIQERWLGDMGWFYDEWVFMAGFPNYTVNWFPRETADGWEIVIDVGQDNGAQAPDFFRTPVEVLVSLEGGGDTLLHWGIEANPQRDAFPLRARPVGIVFDPGKWLLHKVSITSGVEQELSPGVGVVRPVLHAPAPNPARGRATVRYSLPHAQDVALTVRDVAGRLVRELESGRRAAGHHEAEIRGLAAGVYLVRLEAGPVSETRKLVIQ</sequence>
<dbReference type="GO" id="GO:0016285">
    <property type="term" value="F:alanyl aminopeptidase activity"/>
    <property type="evidence" value="ECO:0007669"/>
    <property type="project" value="UniProtKB-EC"/>
</dbReference>
<keyword evidence="10" id="KW-0862">Zinc</keyword>
<evidence type="ECO:0000259" key="14">
    <source>
        <dbReference type="Pfam" id="PF18962"/>
    </source>
</evidence>
<dbReference type="GO" id="GO:0005737">
    <property type="term" value="C:cytoplasm"/>
    <property type="evidence" value="ECO:0007669"/>
    <property type="project" value="TreeGrafter"/>
</dbReference>
<reference evidence="15" key="1">
    <citation type="journal article" date="2020" name="mSystems">
        <title>Genome- and Community-Level Interaction Insights into Carbon Utilization and Element Cycling Functions of Hydrothermarchaeota in Hydrothermal Sediment.</title>
        <authorList>
            <person name="Zhou Z."/>
            <person name="Liu Y."/>
            <person name="Xu W."/>
            <person name="Pan J."/>
            <person name="Luo Z.H."/>
            <person name="Li M."/>
        </authorList>
    </citation>
    <scope>NUCLEOTIDE SEQUENCE [LARGE SCALE GENOMIC DNA]</scope>
    <source>
        <strain evidence="15">SpSt-1182</strain>
    </source>
</reference>
<evidence type="ECO:0000256" key="5">
    <source>
        <dbReference type="ARBA" id="ARBA00015611"/>
    </source>
</evidence>
<dbReference type="EMBL" id="DSBX01000239">
    <property type="protein sequence ID" value="HDQ99895.1"/>
    <property type="molecule type" value="Genomic_DNA"/>
</dbReference>
<dbReference type="InterPro" id="IPR050344">
    <property type="entry name" value="Peptidase_M1_aminopeptidases"/>
</dbReference>
<comment type="catalytic activity">
    <reaction evidence="1">
        <text>Release of an N-terminal amino acid, Xaa-|-Yaa- from a peptide, amide or arylamide. Xaa is preferably Ala, but may be most amino acids including Pro (slow action). When a terminal hydrophobic residue is followed by a prolyl residue, the two may be released as an intact Xaa-Pro dipeptide.</text>
        <dbReference type="EC" id="3.4.11.2"/>
    </reaction>
</comment>
<dbReference type="InterPro" id="IPR026444">
    <property type="entry name" value="Secre_tail"/>
</dbReference>
<dbReference type="Proteomes" id="UP000885672">
    <property type="component" value="Unassembled WGS sequence"/>
</dbReference>
<dbReference type="Pfam" id="PF01433">
    <property type="entry name" value="Peptidase_M1"/>
    <property type="match status" value="1"/>
</dbReference>
<organism evidence="15">
    <name type="scientific">candidate division WOR-3 bacterium</name>
    <dbReference type="NCBI Taxonomy" id="2052148"/>
    <lineage>
        <taxon>Bacteria</taxon>
        <taxon>Bacteria division WOR-3</taxon>
    </lineage>
</organism>
<feature type="domain" description="Peptidase M1 membrane alanine aminopeptidase" evidence="12">
    <location>
        <begin position="280"/>
        <end position="430"/>
    </location>
</feature>